<name>A0A512DWX7_9PROT</name>
<dbReference type="Pfam" id="PF02613">
    <property type="entry name" value="Nitrate_red_del"/>
    <property type="match status" value="1"/>
</dbReference>
<dbReference type="Gene3D" id="1.10.3480.10">
    <property type="entry name" value="TorD-like"/>
    <property type="match status" value="1"/>
</dbReference>
<dbReference type="RefSeq" id="WP_244619644.1">
    <property type="nucleotide sequence ID" value="NZ_BJYZ01000024.1"/>
</dbReference>
<comment type="caution">
    <text evidence="2">The sequence shown here is derived from an EMBL/GenBank/DDBJ whole genome shotgun (WGS) entry which is preliminary data.</text>
</comment>
<evidence type="ECO:0000313" key="3">
    <source>
        <dbReference type="Proteomes" id="UP000321523"/>
    </source>
</evidence>
<dbReference type="SUPFAM" id="SSF89155">
    <property type="entry name" value="TorD-like"/>
    <property type="match status" value="1"/>
</dbReference>
<dbReference type="AlphaFoldDB" id="A0A512DWX7"/>
<reference evidence="2 3" key="1">
    <citation type="submission" date="2019-07" db="EMBL/GenBank/DDBJ databases">
        <title>Whole genome shotgun sequence of Skermanella aerolata NBRC 106429.</title>
        <authorList>
            <person name="Hosoyama A."/>
            <person name="Uohara A."/>
            <person name="Ohji S."/>
            <person name="Ichikawa N."/>
        </authorList>
    </citation>
    <scope>NUCLEOTIDE SEQUENCE [LARGE SCALE GENOMIC DNA]</scope>
    <source>
        <strain evidence="2 3">NBRC 106429</strain>
    </source>
</reference>
<dbReference type="InterPro" id="IPR050289">
    <property type="entry name" value="TorD/DmsD_chaperones"/>
</dbReference>
<dbReference type="PANTHER" id="PTHR34227">
    <property type="entry name" value="CHAPERONE PROTEIN YCDY"/>
    <property type="match status" value="1"/>
</dbReference>
<organism evidence="2 3">
    <name type="scientific">Skermanella aerolata</name>
    <dbReference type="NCBI Taxonomy" id="393310"/>
    <lineage>
        <taxon>Bacteria</taxon>
        <taxon>Pseudomonadati</taxon>
        <taxon>Pseudomonadota</taxon>
        <taxon>Alphaproteobacteria</taxon>
        <taxon>Rhodospirillales</taxon>
        <taxon>Azospirillaceae</taxon>
        <taxon>Skermanella</taxon>
    </lineage>
</organism>
<protein>
    <submittedName>
        <fullName evidence="2">Molecular chaperone TorD</fullName>
    </submittedName>
</protein>
<proteinExistence type="predicted"/>
<accession>A0A512DWX7</accession>
<sequence>MTADIDEADLLRAQCYSLLAQLLVRQPDGSLLARVAALKGDDTPFGGALSRLAAAASRTDEASAEREYFALFIGVARGELVPYASYYLTGFLNEKPLAKLRADMQALGIARKTDVKEPEDHIASICEMMAGLIAGSFGAPADLAAQRGFYDKHLAPWAGKFFADLEKAQGADLYRPVGEIGQLFLAIEAEAFGMTA</sequence>
<evidence type="ECO:0000313" key="2">
    <source>
        <dbReference type="EMBL" id="GEO40973.1"/>
    </source>
</evidence>
<dbReference type="EMBL" id="BJYZ01000024">
    <property type="protein sequence ID" value="GEO40973.1"/>
    <property type="molecule type" value="Genomic_DNA"/>
</dbReference>
<gene>
    <name evidence="2" type="ORF">SAE02_51210</name>
</gene>
<evidence type="ECO:0000256" key="1">
    <source>
        <dbReference type="ARBA" id="ARBA00023186"/>
    </source>
</evidence>
<dbReference type="InterPro" id="IPR036411">
    <property type="entry name" value="TorD-like_sf"/>
</dbReference>
<keyword evidence="3" id="KW-1185">Reference proteome</keyword>
<dbReference type="Proteomes" id="UP000321523">
    <property type="component" value="Unassembled WGS sequence"/>
</dbReference>
<dbReference type="PANTHER" id="PTHR34227:SF1">
    <property type="entry name" value="DIMETHYL SULFOXIDE REDUCTASE CHAPERONE-RELATED"/>
    <property type="match status" value="1"/>
</dbReference>
<keyword evidence="1" id="KW-0143">Chaperone</keyword>
<dbReference type="InterPro" id="IPR020945">
    <property type="entry name" value="DMSO/NO3_reduct_chaperone"/>
</dbReference>